<organism evidence="7 8">
    <name type="scientific">Pontibacter diazotrophicus</name>
    <dbReference type="NCBI Taxonomy" id="1400979"/>
    <lineage>
        <taxon>Bacteria</taxon>
        <taxon>Pseudomonadati</taxon>
        <taxon>Bacteroidota</taxon>
        <taxon>Cytophagia</taxon>
        <taxon>Cytophagales</taxon>
        <taxon>Hymenobacteraceae</taxon>
        <taxon>Pontibacter</taxon>
    </lineage>
</organism>
<comment type="caution">
    <text evidence="7">The sequence shown here is derived from an EMBL/GenBank/DDBJ whole genome shotgun (WGS) entry which is preliminary data.</text>
</comment>
<dbReference type="PANTHER" id="PTHR30213">
    <property type="entry name" value="INNER MEMBRANE PROTEIN YHJD"/>
    <property type="match status" value="1"/>
</dbReference>
<feature type="transmembrane region" description="Helical" evidence="6">
    <location>
        <begin position="139"/>
        <end position="163"/>
    </location>
</feature>
<gene>
    <name evidence="7" type="ORF">DXT99_06630</name>
</gene>
<dbReference type="GO" id="GO:0005886">
    <property type="term" value="C:plasma membrane"/>
    <property type="evidence" value="ECO:0007669"/>
    <property type="project" value="UniProtKB-SubCell"/>
</dbReference>
<evidence type="ECO:0000256" key="3">
    <source>
        <dbReference type="ARBA" id="ARBA00022692"/>
    </source>
</evidence>
<sequence>MRARVKQFLNKTWKILKDSGKNFKGDEPIVYSAAIAFFTIFSLPAILIVITLIGSLFFNEEDVKSELIGKIENLISDEAGDQAGTVLENVLDAPTGFWGVLIGIIVVIKSATIIFFIVQKALNSIWQVKVKAGVNYFRLLKYRLVALAMVIGLGLLFATSLLLDTLVSVYSQELSNIFEEYFTPAIRTINTVFYISVILIFFTAVHRVLPDAKVSWKDALAGGVITSVLFLIGKQIINYILSNVEVIGVYAAAGSLVVLLLWVFYSSIILLLGAEVTKSYANNHGRKVEPNPIAVKYREISMEEE</sequence>
<feature type="transmembrane region" description="Helical" evidence="6">
    <location>
        <begin position="29"/>
        <end position="58"/>
    </location>
</feature>
<dbReference type="AlphaFoldDB" id="A0A3D8LFF0"/>
<evidence type="ECO:0000256" key="1">
    <source>
        <dbReference type="ARBA" id="ARBA00004651"/>
    </source>
</evidence>
<keyword evidence="5 6" id="KW-0472">Membrane</keyword>
<dbReference type="Proteomes" id="UP000256708">
    <property type="component" value="Unassembled WGS sequence"/>
</dbReference>
<dbReference type="NCBIfam" id="TIGR00765">
    <property type="entry name" value="yihY_not_rbn"/>
    <property type="match status" value="1"/>
</dbReference>
<reference evidence="8" key="1">
    <citation type="submission" date="2018-08" db="EMBL/GenBank/DDBJ databases">
        <authorList>
            <person name="Liu Z.-W."/>
            <person name="Du Z.-J."/>
        </authorList>
    </citation>
    <scope>NUCLEOTIDE SEQUENCE [LARGE SCALE GENOMIC DNA]</scope>
    <source>
        <strain evidence="8">H4X</strain>
    </source>
</reference>
<keyword evidence="2" id="KW-1003">Cell membrane</keyword>
<evidence type="ECO:0000313" key="8">
    <source>
        <dbReference type="Proteomes" id="UP000256708"/>
    </source>
</evidence>
<feature type="transmembrane region" description="Helical" evidence="6">
    <location>
        <begin position="247"/>
        <end position="272"/>
    </location>
</feature>
<evidence type="ECO:0000256" key="4">
    <source>
        <dbReference type="ARBA" id="ARBA00022989"/>
    </source>
</evidence>
<evidence type="ECO:0000256" key="5">
    <source>
        <dbReference type="ARBA" id="ARBA00023136"/>
    </source>
</evidence>
<feature type="transmembrane region" description="Helical" evidence="6">
    <location>
        <begin position="191"/>
        <end position="209"/>
    </location>
</feature>
<accession>A0A3D8LFF0</accession>
<keyword evidence="8" id="KW-1185">Reference proteome</keyword>
<dbReference type="PIRSF" id="PIRSF035875">
    <property type="entry name" value="RNase_BN"/>
    <property type="match status" value="1"/>
</dbReference>
<evidence type="ECO:0000256" key="2">
    <source>
        <dbReference type="ARBA" id="ARBA00022475"/>
    </source>
</evidence>
<protein>
    <submittedName>
        <fullName evidence="7">YihY/virulence factor BrkB family protein</fullName>
    </submittedName>
</protein>
<proteinExistence type="predicted"/>
<keyword evidence="4 6" id="KW-1133">Transmembrane helix</keyword>
<dbReference type="OrthoDB" id="9797028at2"/>
<evidence type="ECO:0000256" key="6">
    <source>
        <dbReference type="SAM" id="Phobius"/>
    </source>
</evidence>
<evidence type="ECO:0000313" key="7">
    <source>
        <dbReference type="EMBL" id="RDV16036.1"/>
    </source>
</evidence>
<feature type="transmembrane region" description="Helical" evidence="6">
    <location>
        <begin position="221"/>
        <end position="241"/>
    </location>
</feature>
<keyword evidence="3 6" id="KW-0812">Transmembrane</keyword>
<dbReference type="InterPro" id="IPR017039">
    <property type="entry name" value="Virul_fac_BrkB"/>
</dbReference>
<dbReference type="Pfam" id="PF03631">
    <property type="entry name" value="Virul_fac_BrkB"/>
    <property type="match status" value="1"/>
</dbReference>
<dbReference type="EMBL" id="QRGR01000006">
    <property type="protein sequence ID" value="RDV16036.1"/>
    <property type="molecule type" value="Genomic_DNA"/>
</dbReference>
<dbReference type="PANTHER" id="PTHR30213:SF1">
    <property type="entry name" value="INNER MEMBRANE PROTEIN YHJD"/>
    <property type="match status" value="1"/>
</dbReference>
<name>A0A3D8LFF0_9BACT</name>
<feature type="transmembrane region" description="Helical" evidence="6">
    <location>
        <begin position="97"/>
        <end position="118"/>
    </location>
</feature>
<comment type="subcellular location">
    <subcellularLocation>
        <location evidence="1">Cell membrane</location>
        <topology evidence="1">Multi-pass membrane protein</topology>
    </subcellularLocation>
</comment>